<evidence type="ECO:0000256" key="2">
    <source>
        <dbReference type="ARBA" id="ARBA00022617"/>
    </source>
</evidence>
<dbReference type="RefSeq" id="WP_283768499.1">
    <property type="nucleotide sequence ID" value="NZ_JAQOSO010000101.1"/>
</dbReference>
<evidence type="ECO:0000313" key="7">
    <source>
        <dbReference type="EMBL" id="MDJ1176210.1"/>
    </source>
</evidence>
<keyword evidence="1 5" id="KW-0409">Iron storage</keyword>
<reference evidence="7 8" key="1">
    <citation type="submission" date="2023-01" db="EMBL/GenBank/DDBJ databases">
        <title>Novel diversity within Roseofilum (Cyanobacteria; Desertifilaceae) from marine benthic mats with descriptions of four novel species.</title>
        <authorList>
            <person name="Wang Y."/>
            <person name="Berthold D.E."/>
            <person name="Hu J."/>
            <person name="Lefler F.W."/>
            <person name="Laughinghouse H.D. IV."/>
        </authorList>
    </citation>
    <scope>NUCLEOTIDE SEQUENCE [LARGE SCALE GENOMIC DNA]</scope>
    <source>
        <strain evidence="7 8">BLCC-M114</strain>
    </source>
</reference>
<dbReference type="InterPro" id="IPR008331">
    <property type="entry name" value="Ferritin_DPS_dom"/>
</dbReference>
<dbReference type="NCBIfam" id="TIGR00754">
    <property type="entry name" value="bfr"/>
    <property type="match status" value="1"/>
</dbReference>
<evidence type="ECO:0000256" key="1">
    <source>
        <dbReference type="ARBA" id="ARBA00022434"/>
    </source>
</evidence>
<dbReference type="EMBL" id="JAQOSO010000101">
    <property type="protein sequence ID" value="MDJ1176210.1"/>
    <property type="molecule type" value="Genomic_DNA"/>
</dbReference>
<comment type="function">
    <text evidence="5">Iron-storage protein, whose ferroxidase center binds Fe(2+), oxidizes it using dioxygen to Fe(3+), and participates in the subsequent Fe(3+) oxide mineral core formation within the central cavity of the BFR protein shell.</text>
</comment>
<dbReference type="InterPro" id="IPR012347">
    <property type="entry name" value="Ferritin-like"/>
</dbReference>
<organism evidence="7 8">
    <name type="scientific">Roseofilum capinflatum BLCC-M114</name>
    <dbReference type="NCBI Taxonomy" id="3022440"/>
    <lineage>
        <taxon>Bacteria</taxon>
        <taxon>Bacillati</taxon>
        <taxon>Cyanobacteriota</taxon>
        <taxon>Cyanophyceae</taxon>
        <taxon>Desertifilales</taxon>
        <taxon>Desertifilaceae</taxon>
        <taxon>Roseofilum</taxon>
        <taxon>Roseofilum capinflatum</taxon>
    </lineage>
</organism>
<proteinExistence type="inferred from homology"/>
<dbReference type="InterPro" id="IPR002024">
    <property type="entry name" value="Bacterioferritin"/>
</dbReference>
<keyword evidence="3 5" id="KW-0479">Metal-binding</keyword>
<accession>A0ABT7BAU4</accession>
<keyword evidence="7" id="KW-0560">Oxidoreductase</keyword>
<keyword evidence="8" id="KW-1185">Reference proteome</keyword>
<dbReference type="PIRSF" id="PIRSF002560">
    <property type="entry name" value="Bacterioferritin"/>
    <property type="match status" value="1"/>
</dbReference>
<dbReference type="CDD" id="cd00907">
    <property type="entry name" value="Bacterioferritin"/>
    <property type="match status" value="1"/>
</dbReference>
<dbReference type="PANTHER" id="PTHR30295">
    <property type="entry name" value="BACTERIOFERRITIN"/>
    <property type="match status" value="1"/>
</dbReference>
<comment type="catalytic activity">
    <reaction evidence="5">
        <text>4 Fe(2+) + O2 + 4 H(+) = 4 Fe(3+) + 2 H2O</text>
        <dbReference type="Rhea" id="RHEA:11148"/>
        <dbReference type="ChEBI" id="CHEBI:15377"/>
        <dbReference type="ChEBI" id="CHEBI:15378"/>
        <dbReference type="ChEBI" id="CHEBI:15379"/>
        <dbReference type="ChEBI" id="CHEBI:29033"/>
        <dbReference type="ChEBI" id="CHEBI:29034"/>
        <dbReference type="EC" id="1.16.3.1"/>
    </reaction>
</comment>
<protein>
    <recommendedName>
        <fullName evidence="5">Bacterioferritin</fullName>
        <ecNumber evidence="5">1.16.3.1</ecNumber>
    </recommendedName>
</protein>
<comment type="similarity">
    <text evidence="5">Belongs to the bacterioferritin family.</text>
</comment>
<keyword evidence="2" id="KW-0349">Heme</keyword>
<gene>
    <name evidence="7" type="primary">bfr</name>
    <name evidence="7" type="ORF">PMG25_19175</name>
</gene>
<dbReference type="PROSITE" id="PS50905">
    <property type="entry name" value="FERRITIN_LIKE"/>
    <property type="match status" value="1"/>
</dbReference>
<dbReference type="Proteomes" id="UP001235849">
    <property type="component" value="Unassembled WGS sequence"/>
</dbReference>
<name>A0ABT7BAU4_9CYAN</name>
<dbReference type="SUPFAM" id="SSF47240">
    <property type="entry name" value="Ferritin-like"/>
    <property type="match status" value="1"/>
</dbReference>
<dbReference type="GO" id="GO:0004322">
    <property type="term" value="F:ferroxidase activity"/>
    <property type="evidence" value="ECO:0007669"/>
    <property type="project" value="UniProtKB-EC"/>
</dbReference>
<feature type="domain" description="Ferritin-like diiron" evidence="6">
    <location>
        <begin position="1"/>
        <end position="145"/>
    </location>
</feature>
<evidence type="ECO:0000256" key="5">
    <source>
        <dbReference type="PIRNR" id="PIRNR002560"/>
    </source>
</evidence>
<dbReference type="InterPro" id="IPR009040">
    <property type="entry name" value="Ferritin-like_diiron"/>
</dbReference>
<sequence>MQGDPNVKTQLNAALKLQLTAINQFFLHARICKNWGLHQLNDKVYKASISAMKHADKLIERTLFLEGLPNLQDLGKLLIGETVPEVLQNDLTMYQEIRADLQRSIQLCESVQDYISRDMLEEILEDIEESIDWLESQQWLIENSGLENYLQSMM</sequence>
<keyword evidence="4 5" id="KW-0408">Iron</keyword>
<evidence type="ECO:0000256" key="4">
    <source>
        <dbReference type="ARBA" id="ARBA00023004"/>
    </source>
</evidence>
<dbReference type="Pfam" id="PF00210">
    <property type="entry name" value="Ferritin"/>
    <property type="match status" value="1"/>
</dbReference>
<dbReference type="PRINTS" id="PR00601">
    <property type="entry name" value="BACFERRITIN"/>
</dbReference>
<dbReference type="InterPro" id="IPR009078">
    <property type="entry name" value="Ferritin-like_SF"/>
</dbReference>
<evidence type="ECO:0000259" key="6">
    <source>
        <dbReference type="PROSITE" id="PS50905"/>
    </source>
</evidence>
<dbReference type="EC" id="1.16.3.1" evidence="5"/>
<comment type="caution">
    <text evidence="7">The sequence shown here is derived from an EMBL/GenBank/DDBJ whole genome shotgun (WGS) entry which is preliminary data.</text>
</comment>
<dbReference type="PANTHER" id="PTHR30295:SF0">
    <property type="entry name" value="BACTERIOFERRITIN"/>
    <property type="match status" value="1"/>
</dbReference>
<dbReference type="Gene3D" id="1.20.1260.10">
    <property type="match status" value="1"/>
</dbReference>
<evidence type="ECO:0000313" key="8">
    <source>
        <dbReference type="Proteomes" id="UP001235849"/>
    </source>
</evidence>
<evidence type="ECO:0000256" key="3">
    <source>
        <dbReference type="ARBA" id="ARBA00022723"/>
    </source>
</evidence>